<organism evidence="1 2">
    <name type="scientific">Actinoplanes cyaneus</name>
    <dbReference type="NCBI Taxonomy" id="52696"/>
    <lineage>
        <taxon>Bacteria</taxon>
        <taxon>Bacillati</taxon>
        <taxon>Actinomycetota</taxon>
        <taxon>Actinomycetes</taxon>
        <taxon>Micromonosporales</taxon>
        <taxon>Micromonosporaceae</taxon>
        <taxon>Actinoplanes</taxon>
    </lineage>
</organism>
<dbReference type="AlphaFoldDB" id="A0A919MFL9"/>
<dbReference type="InterPro" id="IPR027417">
    <property type="entry name" value="P-loop_NTPase"/>
</dbReference>
<dbReference type="Gene3D" id="3.40.50.300">
    <property type="entry name" value="P-loop containing nucleotide triphosphate hydrolases"/>
    <property type="match status" value="1"/>
</dbReference>
<gene>
    <name evidence="1" type="ORF">Acy02nite_72320</name>
</gene>
<comment type="caution">
    <text evidence="1">The sequence shown here is derived from an EMBL/GenBank/DDBJ whole genome shotgun (WGS) entry which is preliminary data.</text>
</comment>
<sequence length="593" mass="63731">MARAWRQAVQEAAQAARHAAQALPAGLDALEPVMAQIRPGPGSALPPYVFPQDAWIGDGRPGATGPSRWLMELDVLPDRPWAVVPRIDRGERSVVFQTDDRDLTVASAARAVRSIVIDQMSRAAPNLLRLTWIDTLQHGKGAGPLLDLVTTNDRVIDGQVWTQADDIEQALRRVSERMAQIEQHCLLGRHSDLDDYNRQAGPLAEARHVVVVSGYPHGFTAAGAEQLGRVTESGGRLGVSVLVVMHPSMASLTRLVDGPAPGYARLVDGARPPGAPAWWNDSHLLRGDYVLGRAGRPYAGVTDRNTATTVWVPARFRATDDTVAASIVGAYASVSDRLPPSGVSTRHQAEQELDPAVRTPALRTAMVRWLYDRHRAGDAPEDWTGFVRTGSSSLRFLNREPLGLDEVRRQAAYLYQQAYVDAAGDSGGWTRPRLTARGEDKALAHDSSLAGYLLSNSRTVVHMTSQNNYGPMIQGNVQGSQFIWQNGTANNNQVGGSPVAAGYESVAEVVAEVLAQLPRLGLPAEEAEGARDSAGEILAEVSSTAPNRSRVVRSLAALRGFLLPILNQAAAGAGAGAHDLAKTALDRLQHVTF</sequence>
<evidence type="ECO:0000313" key="1">
    <source>
        <dbReference type="EMBL" id="GID69351.1"/>
    </source>
</evidence>
<dbReference type="Proteomes" id="UP000619479">
    <property type="component" value="Unassembled WGS sequence"/>
</dbReference>
<reference evidence="1" key="1">
    <citation type="submission" date="2021-01" db="EMBL/GenBank/DDBJ databases">
        <title>Whole genome shotgun sequence of Actinoplanes cyaneus NBRC 14990.</title>
        <authorList>
            <person name="Komaki H."/>
            <person name="Tamura T."/>
        </authorList>
    </citation>
    <scope>NUCLEOTIDE SEQUENCE</scope>
    <source>
        <strain evidence="1">NBRC 14990</strain>
    </source>
</reference>
<dbReference type="EMBL" id="BOMH01000060">
    <property type="protein sequence ID" value="GID69351.1"/>
    <property type="molecule type" value="Genomic_DNA"/>
</dbReference>
<name>A0A919MFL9_9ACTN</name>
<proteinExistence type="predicted"/>
<keyword evidence="2" id="KW-1185">Reference proteome</keyword>
<evidence type="ECO:0000313" key="2">
    <source>
        <dbReference type="Proteomes" id="UP000619479"/>
    </source>
</evidence>
<dbReference type="RefSeq" id="WP_203751638.1">
    <property type="nucleotide sequence ID" value="NZ_BAAAUC010000010.1"/>
</dbReference>
<accession>A0A919MFL9</accession>
<protein>
    <submittedName>
        <fullName evidence="1">Uncharacterized protein</fullName>
    </submittedName>
</protein>